<dbReference type="Proteomes" id="UP000076532">
    <property type="component" value="Unassembled WGS sequence"/>
</dbReference>
<dbReference type="AlphaFoldDB" id="A0A166LQY1"/>
<gene>
    <name evidence="1" type="ORF">FIBSPDRAFT_889847</name>
    <name evidence="2" type="ORF">FIBSPDRAFT_952292</name>
</gene>
<evidence type="ECO:0000313" key="2">
    <source>
        <dbReference type="EMBL" id="KZP23234.1"/>
    </source>
</evidence>
<sequence length="444" mass="50575">MSWSDDPSRSSEDTYLQGFGLPHNIDFTLNPGAAVSQNQGYIPGPLNHAPLPSSELVNFGQRGPSHISENYYDRLDQHDPVSPIPPFNIIGINVNIWFPSPSIWVSAPSSFLHQIPSIISHFELWVSALTDNQKCIVDCLRDCAKYALFSGGTAGNPIWEVTDLHWLAFHQDSIASEWSQPDEGSTEKKFHEELIDHEFSRIINNALQAYRLRDHAQHASFALQCIAKSSDFTSHRLLQSPFLLMGTDDIDERDKAMREYTRFLCLAESQSDHRLMHCGSSGRSSQLEHINIQRAEWWINLLRSPTEPGQPQSSTDFAETLTHLSSLRLLLQVLWYGLDPFGAQWNSDGQHIWQFGARMHIRMNKCAVVKTIPREFIAYGCMHLYHAASTFRAGSYAPRAWITEDWDVYRYIDGVMKQHTEAADTILEVVAEIWIKWKTVHANV</sequence>
<protein>
    <submittedName>
        <fullName evidence="1">Uncharacterized protein</fullName>
    </submittedName>
</protein>
<keyword evidence="3" id="KW-1185">Reference proteome</keyword>
<dbReference type="EMBL" id="KV417534">
    <property type="protein sequence ID" value="KZP23231.1"/>
    <property type="molecule type" value="Genomic_DNA"/>
</dbReference>
<name>A0A166LQY1_9AGAM</name>
<dbReference type="EMBL" id="KV417534">
    <property type="protein sequence ID" value="KZP23234.1"/>
    <property type="molecule type" value="Genomic_DNA"/>
</dbReference>
<accession>A0A166LQY1</accession>
<organism evidence="1 3">
    <name type="scientific">Athelia psychrophila</name>
    <dbReference type="NCBI Taxonomy" id="1759441"/>
    <lineage>
        <taxon>Eukaryota</taxon>
        <taxon>Fungi</taxon>
        <taxon>Dikarya</taxon>
        <taxon>Basidiomycota</taxon>
        <taxon>Agaricomycotina</taxon>
        <taxon>Agaricomycetes</taxon>
        <taxon>Agaricomycetidae</taxon>
        <taxon>Atheliales</taxon>
        <taxon>Atheliaceae</taxon>
        <taxon>Athelia</taxon>
    </lineage>
</organism>
<evidence type="ECO:0000313" key="1">
    <source>
        <dbReference type="EMBL" id="KZP23231.1"/>
    </source>
</evidence>
<evidence type="ECO:0000313" key="3">
    <source>
        <dbReference type="Proteomes" id="UP000076532"/>
    </source>
</evidence>
<proteinExistence type="predicted"/>
<reference evidence="1 3" key="1">
    <citation type="journal article" date="2016" name="Mol. Biol. Evol.">
        <title>Comparative Genomics of Early-Diverging Mushroom-Forming Fungi Provides Insights into the Origins of Lignocellulose Decay Capabilities.</title>
        <authorList>
            <person name="Nagy L.G."/>
            <person name="Riley R."/>
            <person name="Tritt A."/>
            <person name="Adam C."/>
            <person name="Daum C."/>
            <person name="Floudas D."/>
            <person name="Sun H."/>
            <person name="Yadav J.S."/>
            <person name="Pangilinan J."/>
            <person name="Larsson K.H."/>
            <person name="Matsuura K."/>
            <person name="Barry K."/>
            <person name="Labutti K."/>
            <person name="Kuo R."/>
            <person name="Ohm R.A."/>
            <person name="Bhattacharya S.S."/>
            <person name="Shirouzu T."/>
            <person name="Yoshinaga Y."/>
            <person name="Martin F.M."/>
            <person name="Grigoriev I.V."/>
            <person name="Hibbett D.S."/>
        </authorList>
    </citation>
    <scope>NUCLEOTIDE SEQUENCE [LARGE SCALE GENOMIC DNA]</scope>
    <source>
        <strain evidence="1 3">CBS 109695</strain>
    </source>
</reference>